<evidence type="ECO:0000313" key="2">
    <source>
        <dbReference type="RefSeq" id="XP_027205727.1"/>
    </source>
</evidence>
<protein>
    <submittedName>
        <fullName evidence="2">Calmodulin-like</fullName>
    </submittedName>
</protein>
<dbReference type="OrthoDB" id="435273at2759"/>
<dbReference type="InterPro" id="IPR018247">
    <property type="entry name" value="EF_Hand_1_Ca_BS"/>
</dbReference>
<dbReference type="GO" id="GO:0016460">
    <property type="term" value="C:myosin II complex"/>
    <property type="evidence" value="ECO:0007669"/>
    <property type="project" value="TreeGrafter"/>
</dbReference>
<accession>A0A6P6YKH2</accession>
<sequence length="151" mass="17528">MALYFKEQDIDQFRDCFYLMTKTNGGLITRVDELKHVMRSLGMSPTEPELDNYFKQKEEKITFADLLDIMHTHSVREKIPTEILDGFRAMDPNRTGKISLADFNHLLCDCGEKLTSKEFHNLLKEANVRPGQNWINYEDILEIIAAPAPDY</sequence>
<dbReference type="PROSITE" id="PS50222">
    <property type="entry name" value="EF_HAND_2"/>
    <property type="match status" value="1"/>
</dbReference>
<reference evidence="2" key="1">
    <citation type="submission" date="2025-08" db="UniProtKB">
        <authorList>
            <consortium name="RefSeq"/>
        </authorList>
    </citation>
    <scope>IDENTIFICATION</scope>
    <source>
        <strain evidence="2">Airmid</strain>
    </source>
</reference>
<dbReference type="RefSeq" id="XP_027205727.1">
    <property type="nucleotide sequence ID" value="XM_027349926.1"/>
</dbReference>
<evidence type="ECO:0000313" key="1">
    <source>
        <dbReference type="Proteomes" id="UP000515146"/>
    </source>
</evidence>
<dbReference type="KEGG" id="dpte:113799312"/>
<keyword evidence="1" id="KW-1185">Reference proteome</keyword>
<dbReference type="PANTHER" id="PTHR23048:SF0">
    <property type="entry name" value="CALMODULIN LIKE 3"/>
    <property type="match status" value="1"/>
</dbReference>
<dbReference type="GO" id="GO:0005509">
    <property type="term" value="F:calcium ion binding"/>
    <property type="evidence" value="ECO:0007669"/>
    <property type="project" value="InterPro"/>
</dbReference>
<dbReference type="InterPro" id="IPR011992">
    <property type="entry name" value="EF-hand-dom_pair"/>
</dbReference>
<name>A0A6P6YKH2_DERPT</name>
<dbReference type="PANTHER" id="PTHR23048">
    <property type="entry name" value="MYOSIN LIGHT CHAIN 1, 3"/>
    <property type="match status" value="1"/>
</dbReference>
<dbReference type="InterPro" id="IPR050230">
    <property type="entry name" value="CALM/Myosin/TropC-like"/>
</dbReference>
<dbReference type="PROSITE" id="PS00018">
    <property type="entry name" value="EF_HAND_1"/>
    <property type="match status" value="1"/>
</dbReference>
<dbReference type="FunFam" id="1.10.238.10:FF:000178">
    <property type="entry name" value="Calmodulin-2 A"/>
    <property type="match status" value="1"/>
</dbReference>
<dbReference type="FunCoup" id="A0A6P6YKH2">
    <property type="interactions" value="6"/>
</dbReference>
<dbReference type="SUPFAM" id="SSF47473">
    <property type="entry name" value="EF-hand"/>
    <property type="match status" value="1"/>
</dbReference>
<gene>
    <name evidence="2" type="primary">LOC113799312</name>
</gene>
<organism evidence="1 2">
    <name type="scientific">Dermatophagoides pteronyssinus</name>
    <name type="common">European house dust mite</name>
    <dbReference type="NCBI Taxonomy" id="6956"/>
    <lineage>
        <taxon>Eukaryota</taxon>
        <taxon>Metazoa</taxon>
        <taxon>Ecdysozoa</taxon>
        <taxon>Arthropoda</taxon>
        <taxon>Chelicerata</taxon>
        <taxon>Arachnida</taxon>
        <taxon>Acari</taxon>
        <taxon>Acariformes</taxon>
        <taxon>Sarcoptiformes</taxon>
        <taxon>Astigmata</taxon>
        <taxon>Psoroptidia</taxon>
        <taxon>Analgoidea</taxon>
        <taxon>Pyroglyphidae</taxon>
        <taxon>Dermatophagoidinae</taxon>
        <taxon>Dermatophagoides</taxon>
    </lineage>
</organism>
<dbReference type="Proteomes" id="UP000515146">
    <property type="component" value="Unplaced"/>
</dbReference>
<dbReference type="GeneID" id="113799312"/>
<dbReference type="AlphaFoldDB" id="A0A6P6YKH2"/>
<dbReference type="Gene3D" id="1.10.238.10">
    <property type="entry name" value="EF-hand"/>
    <property type="match status" value="1"/>
</dbReference>
<dbReference type="InterPro" id="IPR002048">
    <property type="entry name" value="EF_hand_dom"/>
</dbReference>
<dbReference type="InParanoid" id="A0A6P6YKH2"/>
<dbReference type="OMA" id="NYEAFTQ"/>
<proteinExistence type="predicted"/>